<dbReference type="GO" id="GO:0033528">
    <property type="term" value="P:S-methylmethionine cycle"/>
    <property type="evidence" value="ECO:0007669"/>
    <property type="project" value="TreeGrafter"/>
</dbReference>
<dbReference type="EMBL" id="BTSX01000006">
    <property type="protein sequence ID" value="GMT06629.1"/>
    <property type="molecule type" value="Genomic_DNA"/>
</dbReference>
<dbReference type="GO" id="GO:0009086">
    <property type="term" value="P:methionine biosynthetic process"/>
    <property type="evidence" value="ECO:0007669"/>
    <property type="project" value="TreeGrafter"/>
</dbReference>
<dbReference type="Gene3D" id="3.20.20.330">
    <property type="entry name" value="Homocysteine-binding-like domain"/>
    <property type="match status" value="1"/>
</dbReference>
<keyword evidence="8" id="KW-1185">Reference proteome</keyword>
<feature type="non-terminal residue" evidence="7">
    <location>
        <position position="136"/>
    </location>
</feature>
<keyword evidence="2" id="KW-0808">Transferase</keyword>
<feature type="non-terminal residue" evidence="7">
    <location>
        <position position="1"/>
    </location>
</feature>
<dbReference type="Proteomes" id="UP001432027">
    <property type="component" value="Unassembled WGS sequence"/>
</dbReference>
<protein>
    <recommendedName>
        <fullName evidence="6">Hcy-binding domain-containing protein</fullName>
    </recommendedName>
</protein>
<sequence>AESEDCRVHRLGCDQTERWKIFKTITTSRLRLLLGLITMESSSTMKDVEAIIERSQKLEDVIVSFSLKNLEFRDGSKLKDAIDLMMNCENIVGFGINCSDPKNGESQREEIVRRGWTNAGKHIFIYPYSGEEYVDG</sequence>
<dbReference type="PANTHER" id="PTHR46015">
    <property type="entry name" value="ZGC:172121"/>
    <property type="match status" value="1"/>
</dbReference>
<dbReference type="InterPro" id="IPR003726">
    <property type="entry name" value="HCY_dom"/>
</dbReference>
<dbReference type="GO" id="GO:0008898">
    <property type="term" value="F:S-adenosylmethionine-homocysteine S-methyltransferase activity"/>
    <property type="evidence" value="ECO:0007669"/>
    <property type="project" value="TreeGrafter"/>
</dbReference>
<evidence type="ECO:0000313" key="8">
    <source>
        <dbReference type="Proteomes" id="UP001432027"/>
    </source>
</evidence>
<dbReference type="InterPro" id="IPR051486">
    <property type="entry name" value="Hcy_S-methyltransferase"/>
</dbReference>
<evidence type="ECO:0000256" key="2">
    <source>
        <dbReference type="ARBA" id="ARBA00022679"/>
    </source>
</evidence>
<evidence type="ECO:0000313" key="7">
    <source>
        <dbReference type="EMBL" id="GMT06629.1"/>
    </source>
</evidence>
<evidence type="ECO:0000256" key="3">
    <source>
        <dbReference type="ARBA" id="ARBA00022723"/>
    </source>
</evidence>
<dbReference type="AlphaFoldDB" id="A0AAV5UJT0"/>
<dbReference type="PANTHER" id="PTHR46015:SF1">
    <property type="entry name" value="HOMOCYSTEINE S-METHYLTRANSFERASE-LIKE ISOFORM 1"/>
    <property type="match status" value="1"/>
</dbReference>
<evidence type="ECO:0000259" key="6">
    <source>
        <dbReference type="Pfam" id="PF02574"/>
    </source>
</evidence>
<gene>
    <name evidence="7" type="ORF">PENTCL1PPCAC_28803</name>
</gene>
<evidence type="ECO:0000256" key="5">
    <source>
        <dbReference type="ARBA" id="ARBA00034478"/>
    </source>
</evidence>
<evidence type="ECO:0000256" key="4">
    <source>
        <dbReference type="ARBA" id="ARBA00022833"/>
    </source>
</evidence>
<dbReference type="SUPFAM" id="SSF82282">
    <property type="entry name" value="Homocysteine S-methyltransferase"/>
    <property type="match status" value="1"/>
</dbReference>
<dbReference type="InterPro" id="IPR036589">
    <property type="entry name" value="HCY_dom_sf"/>
</dbReference>
<keyword evidence="1" id="KW-0489">Methyltransferase</keyword>
<name>A0AAV5UJT0_9BILA</name>
<comment type="pathway">
    <text evidence="5">Amino-acid biosynthesis; L-methionine biosynthesis via de novo pathway.</text>
</comment>
<comment type="caution">
    <text evidence="7">The sequence shown here is derived from an EMBL/GenBank/DDBJ whole genome shotgun (WGS) entry which is preliminary data.</text>
</comment>
<feature type="domain" description="Hcy-binding" evidence="6">
    <location>
        <begin position="36"/>
        <end position="132"/>
    </location>
</feature>
<keyword evidence="3" id="KW-0479">Metal-binding</keyword>
<dbReference type="GO" id="GO:0032259">
    <property type="term" value="P:methylation"/>
    <property type="evidence" value="ECO:0007669"/>
    <property type="project" value="UniProtKB-KW"/>
</dbReference>
<organism evidence="7 8">
    <name type="scientific">Pristionchus entomophagus</name>
    <dbReference type="NCBI Taxonomy" id="358040"/>
    <lineage>
        <taxon>Eukaryota</taxon>
        <taxon>Metazoa</taxon>
        <taxon>Ecdysozoa</taxon>
        <taxon>Nematoda</taxon>
        <taxon>Chromadorea</taxon>
        <taxon>Rhabditida</taxon>
        <taxon>Rhabditina</taxon>
        <taxon>Diplogasteromorpha</taxon>
        <taxon>Diplogasteroidea</taxon>
        <taxon>Neodiplogasteridae</taxon>
        <taxon>Pristionchus</taxon>
    </lineage>
</organism>
<proteinExistence type="predicted"/>
<evidence type="ECO:0000256" key="1">
    <source>
        <dbReference type="ARBA" id="ARBA00022603"/>
    </source>
</evidence>
<dbReference type="GO" id="GO:0046872">
    <property type="term" value="F:metal ion binding"/>
    <property type="evidence" value="ECO:0007669"/>
    <property type="project" value="UniProtKB-KW"/>
</dbReference>
<accession>A0AAV5UJT0</accession>
<dbReference type="Pfam" id="PF02574">
    <property type="entry name" value="S-methyl_trans"/>
    <property type="match status" value="1"/>
</dbReference>
<reference evidence="7" key="1">
    <citation type="submission" date="2023-10" db="EMBL/GenBank/DDBJ databases">
        <title>Genome assembly of Pristionchus species.</title>
        <authorList>
            <person name="Yoshida K."/>
            <person name="Sommer R.J."/>
        </authorList>
    </citation>
    <scope>NUCLEOTIDE SEQUENCE</scope>
    <source>
        <strain evidence="7">RS0144</strain>
    </source>
</reference>
<keyword evidence="4" id="KW-0862">Zinc</keyword>